<reference evidence="10" key="1">
    <citation type="submission" date="2023-07" db="EMBL/GenBank/DDBJ databases">
        <authorList>
            <person name="Aktuganov G."/>
            <person name="Boyko T."/>
            <person name="Delegan Y."/>
            <person name="Galimzianova N."/>
            <person name="Gilvanova E."/>
            <person name="Korobov V."/>
            <person name="Kuzmina L."/>
            <person name="Melentiev A."/>
            <person name="Milman P."/>
            <person name="Ryabova A."/>
            <person name="Stupak E."/>
            <person name="Yasakov T."/>
            <person name="Zharikova N."/>
            <person name="Zhurenko E."/>
        </authorList>
    </citation>
    <scope>NUCLEOTIDE SEQUENCE</scope>
    <source>
        <strain evidence="10">IB-739</strain>
    </source>
</reference>
<dbReference type="EMBL" id="JAUMKJ010000009">
    <property type="protein sequence ID" value="MDO3677167.1"/>
    <property type="molecule type" value="Genomic_DNA"/>
</dbReference>
<dbReference type="Gene3D" id="1.10.3730.20">
    <property type="match status" value="1"/>
</dbReference>
<dbReference type="Pfam" id="PF00893">
    <property type="entry name" value="Multi_Drug_Res"/>
    <property type="match status" value="1"/>
</dbReference>
<evidence type="ECO:0000256" key="5">
    <source>
        <dbReference type="ARBA" id="ARBA00022989"/>
    </source>
</evidence>
<dbReference type="RefSeq" id="WP_025846165.1">
    <property type="nucleotide sequence ID" value="NZ_JARLKN010000112.1"/>
</dbReference>
<dbReference type="InterPro" id="IPR045324">
    <property type="entry name" value="Small_multidrug_res"/>
</dbReference>
<dbReference type="InterPro" id="IPR000390">
    <property type="entry name" value="Small_drug/metabolite_transptr"/>
</dbReference>
<feature type="transmembrane region" description="Helical" evidence="9">
    <location>
        <begin position="28"/>
        <end position="45"/>
    </location>
</feature>
<evidence type="ECO:0000256" key="3">
    <source>
        <dbReference type="ARBA" id="ARBA00022475"/>
    </source>
</evidence>
<evidence type="ECO:0000256" key="8">
    <source>
        <dbReference type="SAM" id="MobiDB-lite"/>
    </source>
</evidence>
<comment type="subcellular location">
    <subcellularLocation>
        <location evidence="1 7">Cell membrane</location>
        <topology evidence="1 7">Multi-pass membrane protein</topology>
    </subcellularLocation>
</comment>
<accession>A0ABT8V8Z6</accession>
<dbReference type="Proteomes" id="UP001168883">
    <property type="component" value="Unassembled WGS sequence"/>
</dbReference>
<evidence type="ECO:0000256" key="2">
    <source>
        <dbReference type="ARBA" id="ARBA00022448"/>
    </source>
</evidence>
<comment type="caution">
    <text evidence="10">The sequence shown here is derived from an EMBL/GenBank/DDBJ whole genome shotgun (WGS) entry which is preliminary data.</text>
</comment>
<keyword evidence="11" id="KW-1185">Reference proteome</keyword>
<dbReference type="PANTHER" id="PTHR30561:SF0">
    <property type="entry name" value="GUANIDINIUM EXPORTER"/>
    <property type="match status" value="1"/>
</dbReference>
<dbReference type="SUPFAM" id="SSF103481">
    <property type="entry name" value="Multidrug resistance efflux transporter EmrE"/>
    <property type="match status" value="1"/>
</dbReference>
<evidence type="ECO:0000256" key="4">
    <source>
        <dbReference type="ARBA" id="ARBA00022692"/>
    </source>
</evidence>
<feature type="transmembrane region" description="Helical" evidence="9">
    <location>
        <begin position="104"/>
        <end position="122"/>
    </location>
</feature>
<gene>
    <name evidence="10" type="ORF">Q3C12_09135</name>
</gene>
<comment type="similarity">
    <text evidence="7">Belongs to the drug/metabolite transporter (DMT) superfamily. Small multidrug resistance (SMR) (TC 2.A.7.1) family.</text>
</comment>
<evidence type="ECO:0000313" key="11">
    <source>
        <dbReference type="Proteomes" id="UP001168883"/>
    </source>
</evidence>
<feature type="transmembrane region" description="Helical" evidence="9">
    <location>
        <begin position="79"/>
        <end position="98"/>
    </location>
</feature>
<sequence length="133" mass="13788">MTQPREDDRQAPAGTGTERGKTLPAGRAWLYVVIGGLLEIVWATSFKTGVLGIHTLIAIFASFDLLVRASKVLPIGTVYAVFAGIGAIGTIVVGAVYLNEPFPPLKLTLILLLAAFIVGLKLSEGGGKKGGGA</sequence>
<evidence type="ECO:0000256" key="6">
    <source>
        <dbReference type="ARBA" id="ARBA00023136"/>
    </source>
</evidence>
<protein>
    <submittedName>
        <fullName evidence="10">SMR family transporter</fullName>
    </submittedName>
</protein>
<keyword evidence="3" id="KW-1003">Cell membrane</keyword>
<proteinExistence type="inferred from homology"/>
<keyword evidence="5 9" id="KW-1133">Transmembrane helix</keyword>
<feature type="region of interest" description="Disordered" evidence="8">
    <location>
        <begin position="1"/>
        <end position="20"/>
    </location>
</feature>
<keyword evidence="4 7" id="KW-0812">Transmembrane</keyword>
<feature type="compositionally biased region" description="Basic and acidic residues" evidence="8">
    <location>
        <begin position="1"/>
        <end position="10"/>
    </location>
</feature>
<evidence type="ECO:0000256" key="9">
    <source>
        <dbReference type="SAM" id="Phobius"/>
    </source>
</evidence>
<keyword evidence="6 9" id="KW-0472">Membrane</keyword>
<evidence type="ECO:0000313" key="10">
    <source>
        <dbReference type="EMBL" id="MDO3677167.1"/>
    </source>
</evidence>
<name>A0ABT8V8Z6_9BACL</name>
<organism evidence="10 11">
    <name type="scientific">Paenibacillus ehimensis</name>
    <dbReference type="NCBI Taxonomy" id="79264"/>
    <lineage>
        <taxon>Bacteria</taxon>
        <taxon>Bacillati</taxon>
        <taxon>Bacillota</taxon>
        <taxon>Bacilli</taxon>
        <taxon>Bacillales</taxon>
        <taxon>Paenibacillaceae</taxon>
        <taxon>Paenibacillus</taxon>
    </lineage>
</organism>
<dbReference type="InterPro" id="IPR037185">
    <property type="entry name" value="EmrE-like"/>
</dbReference>
<evidence type="ECO:0000256" key="7">
    <source>
        <dbReference type="RuleBase" id="RU003942"/>
    </source>
</evidence>
<dbReference type="PANTHER" id="PTHR30561">
    <property type="entry name" value="SMR FAMILY PROTON-DEPENDENT DRUG EFFLUX TRANSPORTER SUGE"/>
    <property type="match status" value="1"/>
</dbReference>
<keyword evidence="2" id="KW-0813">Transport</keyword>
<evidence type="ECO:0000256" key="1">
    <source>
        <dbReference type="ARBA" id="ARBA00004651"/>
    </source>
</evidence>
<feature type="transmembrane region" description="Helical" evidence="9">
    <location>
        <begin position="51"/>
        <end position="67"/>
    </location>
</feature>